<feature type="transmembrane region" description="Helical" evidence="6">
    <location>
        <begin position="95"/>
        <end position="117"/>
    </location>
</feature>
<gene>
    <name evidence="8" type="primary">LOC100922597</name>
</gene>
<evidence type="ECO:0000256" key="3">
    <source>
        <dbReference type="ARBA" id="ARBA00022989"/>
    </source>
</evidence>
<feature type="transmembrane region" description="Helical" evidence="6">
    <location>
        <begin position="355"/>
        <end position="382"/>
    </location>
</feature>
<evidence type="ECO:0000256" key="6">
    <source>
        <dbReference type="SAM" id="Phobius"/>
    </source>
</evidence>
<dbReference type="InterPro" id="IPR013057">
    <property type="entry name" value="AA_transpt_TM"/>
</dbReference>
<feature type="transmembrane region" description="Helical" evidence="6">
    <location>
        <begin position="417"/>
        <end position="444"/>
    </location>
</feature>
<evidence type="ECO:0000256" key="2">
    <source>
        <dbReference type="ARBA" id="ARBA00022692"/>
    </source>
</evidence>
<feature type="transmembrane region" description="Helical" evidence="6">
    <location>
        <begin position="236"/>
        <end position="257"/>
    </location>
</feature>
<dbReference type="GO" id="GO:0015187">
    <property type="term" value="F:glycine transmembrane transporter activity"/>
    <property type="evidence" value="ECO:0007669"/>
    <property type="project" value="TreeGrafter"/>
</dbReference>
<evidence type="ECO:0000256" key="4">
    <source>
        <dbReference type="ARBA" id="ARBA00023136"/>
    </source>
</evidence>
<dbReference type="Ensembl" id="ENSSHAT00000001911.2">
    <property type="protein sequence ID" value="ENSSHAP00000001890.2"/>
    <property type="gene ID" value="ENSSHAG00000001683.2"/>
</dbReference>
<keyword evidence="4 6" id="KW-0472">Membrane</keyword>
<feature type="transmembrane region" description="Helical" evidence="6">
    <location>
        <begin position="160"/>
        <end position="179"/>
    </location>
</feature>
<reference evidence="8 9" key="1">
    <citation type="journal article" date="2011" name="Proc. Natl. Acad. Sci. U.S.A.">
        <title>Genetic diversity and population structure of the endangered marsupial Sarcophilus harrisii (Tasmanian devil).</title>
        <authorList>
            <person name="Miller W."/>
            <person name="Hayes V.M."/>
            <person name="Ratan A."/>
            <person name="Petersen D.C."/>
            <person name="Wittekindt N.E."/>
            <person name="Miller J."/>
            <person name="Walenz B."/>
            <person name="Knight J."/>
            <person name="Qi J."/>
            <person name="Zhao F."/>
            <person name="Wang Q."/>
            <person name="Bedoya-Reina O.C."/>
            <person name="Katiyar N."/>
            <person name="Tomsho L.P."/>
            <person name="Kasson L.M."/>
            <person name="Hardie R.A."/>
            <person name="Woodbridge P."/>
            <person name="Tindall E.A."/>
            <person name="Bertelsen M.F."/>
            <person name="Dixon D."/>
            <person name="Pyecroft S."/>
            <person name="Helgen K.M."/>
            <person name="Lesk A.M."/>
            <person name="Pringle T.H."/>
            <person name="Patterson N."/>
            <person name="Zhang Y."/>
            <person name="Kreiss A."/>
            <person name="Woods G.M."/>
            <person name="Jones M.E."/>
            <person name="Schuster S.C."/>
        </authorList>
    </citation>
    <scope>NUCLEOTIDE SEQUENCE [LARGE SCALE GENOMIC DNA]</scope>
</reference>
<feature type="compositionally biased region" description="Polar residues" evidence="5">
    <location>
        <begin position="17"/>
        <end position="26"/>
    </location>
</feature>
<evidence type="ECO:0000259" key="7">
    <source>
        <dbReference type="Pfam" id="PF01490"/>
    </source>
</evidence>
<feature type="compositionally biased region" description="Polar residues" evidence="5">
    <location>
        <begin position="44"/>
        <end position="62"/>
    </location>
</feature>
<dbReference type="InParanoid" id="G3VFD6"/>
<dbReference type="Pfam" id="PF01490">
    <property type="entry name" value="Aa_trans"/>
    <property type="match status" value="1"/>
</dbReference>
<dbReference type="GO" id="GO:0015180">
    <property type="term" value="F:L-alanine transmembrane transporter activity"/>
    <property type="evidence" value="ECO:0007669"/>
    <property type="project" value="TreeGrafter"/>
</dbReference>
<accession>G3VFD6</accession>
<feature type="transmembrane region" description="Helical" evidence="6">
    <location>
        <begin position="308"/>
        <end position="330"/>
    </location>
</feature>
<name>G3VFD6_SARHA</name>
<feature type="transmembrane region" description="Helical" evidence="6">
    <location>
        <begin position="212"/>
        <end position="229"/>
    </location>
</feature>
<feature type="domain" description="Amino acid transporter transmembrane" evidence="7">
    <location>
        <begin position="64"/>
        <end position="473"/>
    </location>
</feature>
<reference evidence="8" key="3">
    <citation type="submission" date="2025-09" db="UniProtKB">
        <authorList>
            <consortium name="Ensembl"/>
        </authorList>
    </citation>
    <scope>IDENTIFICATION</scope>
</reference>
<keyword evidence="3 6" id="KW-1133">Transmembrane helix</keyword>
<keyword evidence="9" id="KW-1185">Reference proteome</keyword>
<dbReference type="GO" id="GO:0005280">
    <property type="term" value="F:amino acid:proton symporter activity"/>
    <property type="evidence" value="ECO:0007669"/>
    <property type="project" value="TreeGrafter"/>
</dbReference>
<evidence type="ECO:0000313" key="9">
    <source>
        <dbReference type="Proteomes" id="UP000007648"/>
    </source>
</evidence>
<dbReference type="GO" id="GO:0015193">
    <property type="term" value="F:L-proline transmembrane transporter activity"/>
    <property type="evidence" value="ECO:0007669"/>
    <property type="project" value="TreeGrafter"/>
</dbReference>
<dbReference type="GO" id="GO:0005774">
    <property type="term" value="C:vacuolar membrane"/>
    <property type="evidence" value="ECO:0007669"/>
    <property type="project" value="TreeGrafter"/>
</dbReference>
<dbReference type="RefSeq" id="XP_003756793.1">
    <property type="nucleotide sequence ID" value="XM_003756745.2"/>
</dbReference>
<keyword evidence="2 6" id="KW-0812">Transmembrane</keyword>
<dbReference type="AlphaFoldDB" id="G3VFD6"/>
<protein>
    <recommendedName>
        <fullName evidence="7">Amino acid transporter transmembrane domain-containing protein</fullName>
    </recommendedName>
</protein>
<dbReference type="PANTHER" id="PTHR22950">
    <property type="entry name" value="AMINO ACID TRANSPORTER"/>
    <property type="match status" value="1"/>
</dbReference>
<dbReference type="STRING" id="9305.ENSSHAP00000001890"/>
<dbReference type="OrthoDB" id="1684102at2759"/>
<sequence length="495" mass="54597">MDSSNKNPTPALELSTKDTVTFSSSPVIAPDSNWKNKDNNSKNESTLEGGSNGSDPNSSQNVKGTTWWQTVIHLVKGNIGTGLLGVPLAAKQGGLLIGCLGLLAMGIVAVHCMGLMVKCAQHLGRRVQKPFLDYSDAVMYGLKTSPFPWFQKHAIWGRHVVSFFLILTQLGFCCVYFVFLADNIKQVIEAANATTSDCFSNTTVTLTPSMDSRFYILSLLPFFVLLVFVRNLRILSIFSMVANICMIASLVVIFHYLLQDIPDPSSLPMFSELKTYALFFGTAAFAFESIGVVLPLENQMKKREQFPFILYMGMSVVIIAYVILAFLGYLKFGAATQASITLNLPNCWLFQTVKLLYSLGIFFTYSLQFYVPAGIILPVVLSRVPKKWNLMAEYSIRVGLVCITCFLGILVPRLDLVIALVGSTSSSALALIFPPFLEIITFYSEGLNPIIIIKDILICLLGFCGFLVGTYQALYELTHSPVSPTFANYTSTFVQ</sequence>
<feature type="transmembrane region" description="Helical" evidence="6">
    <location>
        <begin position="277"/>
        <end position="296"/>
    </location>
</feature>
<proteinExistence type="predicted"/>
<dbReference type="GeneTree" id="ENSGT00940000156583"/>
<dbReference type="Proteomes" id="UP000007648">
    <property type="component" value="Unassembled WGS sequence"/>
</dbReference>
<dbReference type="GeneID" id="100922597"/>
<dbReference type="PANTHER" id="PTHR22950:SF188">
    <property type="entry name" value="PROTON-COUPLED AMINO ACID TRANSPORTER 1"/>
    <property type="match status" value="1"/>
</dbReference>
<evidence type="ECO:0000256" key="1">
    <source>
        <dbReference type="ARBA" id="ARBA00004141"/>
    </source>
</evidence>
<dbReference type="HOGENOM" id="CLU_009646_0_2_1"/>
<evidence type="ECO:0000313" key="8">
    <source>
        <dbReference type="Ensembl" id="ENSSHAP00000001890.2"/>
    </source>
</evidence>
<organism evidence="8 9">
    <name type="scientific">Sarcophilus harrisii</name>
    <name type="common">Tasmanian devil</name>
    <name type="synonym">Sarcophilus laniarius</name>
    <dbReference type="NCBI Taxonomy" id="9305"/>
    <lineage>
        <taxon>Eukaryota</taxon>
        <taxon>Metazoa</taxon>
        <taxon>Chordata</taxon>
        <taxon>Craniata</taxon>
        <taxon>Vertebrata</taxon>
        <taxon>Euteleostomi</taxon>
        <taxon>Mammalia</taxon>
        <taxon>Metatheria</taxon>
        <taxon>Dasyuromorphia</taxon>
        <taxon>Dasyuridae</taxon>
        <taxon>Sarcophilus</taxon>
    </lineage>
</organism>
<comment type="subcellular location">
    <subcellularLocation>
        <location evidence="1">Membrane</location>
        <topology evidence="1">Multi-pass membrane protein</topology>
    </subcellularLocation>
</comment>
<evidence type="ECO:0000256" key="5">
    <source>
        <dbReference type="SAM" id="MobiDB-lite"/>
    </source>
</evidence>
<dbReference type="eggNOG" id="KOG1304">
    <property type="taxonomic scope" value="Eukaryota"/>
</dbReference>
<feature type="transmembrane region" description="Helical" evidence="6">
    <location>
        <begin position="456"/>
        <end position="474"/>
    </location>
</feature>
<feature type="transmembrane region" description="Helical" evidence="6">
    <location>
        <begin position="394"/>
        <end position="411"/>
    </location>
</feature>
<feature type="region of interest" description="Disordered" evidence="5">
    <location>
        <begin position="1"/>
        <end position="62"/>
    </location>
</feature>
<dbReference type="KEGG" id="shr:100922597"/>
<reference evidence="8" key="2">
    <citation type="submission" date="2025-08" db="UniProtKB">
        <authorList>
            <consortium name="Ensembl"/>
        </authorList>
    </citation>
    <scope>IDENTIFICATION</scope>
</reference>